<accession>A0AAW0UGI4</accession>
<feature type="region of interest" description="Disordered" evidence="1">
    <location>
        <begin position="1"/>
        <end position="22"/>
    </location>
</feature>
<proteinExistence type="predicted"/>
<evidence type="ECO:0000313" key="2">
    <source>
        <dbReference type="EMBL" id="KAK8399254.1"/>
    </source>
</evidence>
<comment type="caution">
    <text evidence="2">The sequence shown here is derived from an EMBL/GenBank/DDBJ whole genome shotgun (WGS) entry which is preliminary data.</text>
</comment>
<dbReference type="Proteomes" id="UP001487740">
    <property type="component" value="Unassembled WGS sequence"/>
</dbReference>
<dbReference type="PANTHER" id="PTHR33361">
    <property type="entry name" value="GLR0591 PROTEIN"/>
    <property type="match status" value="1"/>
</dbReference>
<dbReference type="EMBL" id="JARAKH010000011">
    <property type="protein sequence ID" value="KAK8399254.1"/>
    <property type="molecule type" value="Genomic_DNA"/>
</dbReference>
<dbReference type="PANTHER" id="PTHR33361:SF2">
    <property type="entry name" value="DUF885 DOMAIN-CONTAINING PROTEIN"/>
    <property type="match status" value="1"/>
</dbReference>
<organism evidence="2 3">
    <name type="scientific">Scylla paramamosain</name>
    <name type="common">Mud crab</name>
    <dbReference type="NCBI Taxonomy" id="85552"/>
    <lineage>
        <taxon>Eukaryota</taxon>
        <taxon>Metazoa</taxon>
        <taxon>Ecdysozoa</taxon>
        <taxon>Arthropoda</taxon>
        <taxon>Crustacea</taxon>
        <taxon>Multicrustacea</taxon>
        <taxon>Malacostraca</taxon>
        <taxon>Eumalacostraca</taxon>
        <taxon>Eucarida</taxon>
        <taxon>Decapoda</taxon>
        <taxon>Pleocyemata</taxon>
        <taxon>Brachyura</taxon>
        <taxon>Eubrachyura</taxon>
        <taxon>Portunoidea</taxon>
        <taxon>Portunidae</taxon>
        <taxon>Portuninae</taxon>
        <taxon>Scylla</taxon>
    </lineage>
</organism>
<evidence type="ECO:0000313" key="3">
    <source>
        <dbReference type="Proteomes" id="UP001487740"/>
    </source>
</evidence>
<protein>
    <submittedName>
        <fullName evidence="2">Uncharacterized protein</fullName>
    </submittedName>
</protein>
<dbReference type="AlphaFoldDB" id="A0AAW0UGI4"/>
<sequence length="444" mass="50608">MQHSQSAHKNCSSRVLPDTSSDTEQHYTVAMRQVCGGTAHQLLRKTVTAELRRLHHEGVIAQSGEEYGHCVSAPQSASQDYLHFITDSPGNDEYSSSDRDSLMALVLFVVFLARLMTSASIPPSFTTTPPPLAKPSADLLALSKDYWNWKTQEFPQFSTQLGINDDTAARLDSYDKQRLQKRKAGDSYWSSHSQSRQPLQHAPLATLNHAKCEEFLQRANKIDTTSLSTEDLITLKVFKEEMNTYVQNFPYKKYYAPVTFMSGPQESLRYMVEKEVVLDSYNDYEKLLSRYSDFPRQAQEILTLLRENIKDNIMPSNWSMVGVMDRFDSLIGPVEDSLFYKPFVNMSDTITAEQRTTLRQQAQERIKQDLIPSFKEIRNFIENQYLPATRTEVGASSLPGGEAYYQACLKFHTTTDLTPQQIHDLGQKEVARIEAEVQKVNIKL</sequence>
<reference evidence="2 3" key="1">
    <citation type="submission" date="2023-03" db="EMBL/GenBank/DDBJ databases">
        <title>High-quality genome of Scylla paramamosain provides insights in environmental adaptation.</title>
        <authorList>
            <person name="Zhang L."/>
        </authorList>
    </citation>
    <scope>NUCLEOTIDE SEQUENCE [LARGE SCALE GENOMIC DNA]</scope>
    <source>
        <strain evidence="2">LZ_2023a</strain>
        <tissue evidence="2">Muscle</tissue>
    </source>
</reference>
<dbReference type="InterPro" id="IPR010281">
    <property type="entry name" value="DUF885"/>
</dbReference>
<evidence type="ECO:0000256" key="1">
    <source>
        <dbReference type="SAM" id="MobiDB-lite"/>
    </source>
</evidence>
<name>A0AAW0UGI4_SCYPA</name>
<keyword evidence="3" id="KW-1185">Reference proteome</keyword>
<gene>
    <name evidence="2" type="ORF">O3P69_003399</name>
</gene>
<dbReference type="Pfam" id="PF05960">
    <property type="entry name" value="DUF885"/>
    <property type="match status" value="1"/>
</dbReference>